<comment type="caution">
    <text evidence="1">The sequence shown here is derived from an EMBL/GenBank/DDBJ whole genome shotgun (WGS) entry which is preliminary data.</text>
</comment>
<reference evidence="1" key="1">
    <citation type="submission" date="2020-07" db="EMBL/GenBank/DDBJ databases">
        <title>Genome sequence and genetic diversity analysis of an under-domesticated orphan crop, white fonio (Digitaria exilis).</title>
        <authorList>
            <person name="Bennetzen J.L."/>
            <person name="Chen S."/>
            <person name="Ma X."/>
            <person name="Wang X."/>
            <person name="Yssel A.E.J."/>
            <person name="Chaluvadi S.R."/>
            <person name="Johnson M."/>
            <person name="Gangashetty P."/>
            <person name="Hamidou F."/>
            <person name="Sanogo M.D."/>
            <person name="Zwaenepoel A."/>
            <person name="Wallace J."/>
            <person name="Van De Peer Y."/>
            <person name="Van Deynze A."/>
        </authorList>
    </citation>
    <scope>NUCLEOTIDE SEQUENCE</scope>
    <source>
        <tissue evidence="1">Leaves</tissue>
    </source>
</reference>
<organism evidence="1 2">
    <name type="scientific">Digitaria exilis</name>
    <dbReference type="NCBI Taxonomy" id="1010633"/>
    <lineage>
        <taxon>Eukaryota</taxon>
        <taxon>Viridiplantae</taxon>
        <taxon>Streptophyta</taxon>
        <taxon>Embryophyta</taxon>
        <taxon>Tracheophyta</taxon>
        <taxon>Spermatophyta</taxon>
        <taxon>Magnoliopsida</taxon>
        <taxon>Liliopsida</taxon>
        <taxon>Poales</taxon>
        <taxon>Poaceae</taxon>
        <taxon>PACMAD clade</taxon>
        <taxon>Panicoideae</taxon>
        <taxon>Panicodae</taxon>
        <taxon>Paniceae</taxon>
        <taxon>Anthephorinae</taxon>
        <taxon>Digitaria</taxon>
    </lineage>
</organism>
<gene>
    <name evidence="1" type="ORF">HU200_049800</name>
</gene>
<evidence type="ECO:0000313" key="2">
    <source>
        <dbReference type="Proteomes" id="UP000636709"/>
    </source>
</evidence>
<dbReference type="EMBL" id="JACEFO010002228">
    <property type="protein sequence ID" value="KAF8672004.1"/>
    <property type="molecule type" value="Genomic_DNA"/>
</dbReference>
<accession>A0A835AVJ8</accession>
<sequence length="125" mass="13633">MSLLAGALFGAARWSGPSDLCCYCPVLLPATSCPKLCWQTTGLLTVAGQAHASPISSWKKKREAAELHALPESHSNASNTFINFASPIVDVSLPYLLLSNIHWPYPRCLCDCQGLNCFERPEIIE</sequence>
<evidence type="ECO:0000313" key="1">
    <source>
        <dbReference type="EMBL" id="KAF8672004.1"/>
    </source>
</evidence>
<dbReference type="Proteomes" id="UP000636709">
    <property type="component" value="Unassembled WGS sequence"/>
</dbReference>
<keyword evidence="2" id="KW-1185">Reference proteome</keyword>
<proteinExistence type="predicted"/>
<name>A0A835AVJ8_9POAL</name>
<protein>
    <submittedName>
        <fullName evidence="1">Uncharacterized protein</fullName>
    </submittedName>
</protein>
<dbReference type="AlphaFoldDB" id="A0A835AVJ8"/>